<feature type="transmembrane region" description="Helical" evidence="1">
    <location>
        <begin position="6"/>
        <end position="23"/>
    </location>
</feature>
<feature type="transmembrane region" description="Helical" evidence="1">
    <location>
        <begin position="202"/>
        <end position="223"/>
    </location>
</feature>
<keyword evidence="1" id="KW-0472">Membrane</keyword>
<dbReference type="EMBL" id="VSSQ01031035">
    <property type="protein sequence ID" value="MPM81778.1"/>
    <property type="molecule type" value="Genomic_DNA"/>
</dbReference>
<accession>A0A645CY70</accession>
<gene>
    <name evidence="2" type="ORF">SDC9_128835</name>
</gene>
<proteinExistence type="predicted"/>
<evidence type="ECO:0000313" key="2">
    <source>
        <dbReference type="EMBL" id="MPM81778.1"/>
    </source>
</evidence>
<keyword evidence="1" id="KW-1133">Transmembrane helix</keyword>
<dbReference type="AlphaFoldDB" id="A0A645CY70"/>
<keyword evidence="1" id="KW-0812">Transmembrane</keyword>
<protein>
    <submittedName>
        <fullName evidence="2">Uncharacterized protein</fullName>
    </submittedName>
</protein>
<sequence length="238" mass="26842">MKKVQAAIKLGILISILIFIFSFRGINGKKSKNTESEDSIFQSEVIDVSQKNKISIYLSSNTWPVLKRMDDEILVIDLVLQQSSEVSCENDLLKSNLSMRVAAFSHGQIGSYNRLVYSDMISNDTIRLSEGSTFGNTGIDGYTFAYPIGNICYLHGEEINIEIEIIEGDKQISSLNPIITVKKNSAQTSKTVFKESFYKDMLFYLILLFVFILIVLEIVYLFGDSTHHPSQILDKTPE</sequence>
<organism evidence="2">
    <name type="scientific">bioreactor metagenome</name>
    <dbReference type="NCBI Taxonomy" id="1076179"/>
    <lineage>
        <taxon>unclassified sequences</taxon>
        <taxon>metagenomes</taxon>
        <taxon>ecological metagenomes</taxon>
    </lineage>
</organism>
<comment type="caution">
    <text evidence="2">The sequence shown here is derived from an EMBL/GenBank/DDBJ whole genome shotgun (WGS) entry which is preliminary data.</text>
</comment>
<name>A0A645CY70_9ZZZZ</name>
<evidence type="ECO:0000256" key="1">
    <source>
        <dbReference type="SAM" id="Phobius"/>
    </source>
</evidence>
<reference evidence="2" key="1">
    <citation type="submission" date="2019-08" db="EMBL/GenBank/DDBJ databases">
        <authorList>
            <person name="Kucharzyk K."/>
            <person name="Murdoch R.W."/>
            <person name="Higgins S."/>
            <person name="Loffler F."/>
        </authorList>
    </citation>
    <scope>NUCLEOTIDE SEQUENCE</scope>
</reference>